<dbReference type="GO" id="GO:0005635">
    <property type="term" value="C:nuclear envelope"/>
    <property type="evidence" value="ECO:0007669"/>
    <property type="project" value="UniProtKB-SubCell"/>
</dbReference>
<evidence type="ECO:0008006" key="13">
    <source>
        <dbReference type="Google" id="ProtNLM"/>
    </source>
</evidence>
<keyword evidence="4" id="KW-0813">Transport</keyword>
<name>A0ABD2MCE3_9BILA</name>
<dbReference type="PROSITE" id="PS50082">
    <property type="entry name" value="WD_REPEATS_2"/>
    <property type="match status" value="1"/>
</dbReference>
<dbReference type="AlphaFoldDB" id="A0ABD2MCE3"/>
<dbReference type="PANTHER" id="PTHR11024">
    <property type="entry name" value="NUCLEAR PORE COMPLEX PROTEIN SEC13 / SEH1 FAMILY MEMBER"/>
    <property type="match status" value="1"/>
</dbReference>
<proteinExistence type="inferred from homology"/>
<dbReference type="GO" id="GO:0005764">
    <property type="term" value="C:lysosome"/>
    <property type="evidence" value="ECO:0007669"/>
    <property type="project" value="UniProtKB-SubCell"/>
</dbReference>
<keyword evidence="7" id="KW-0653">Protein transport</keyword>
<organism evidence="11 12">
    <name type="scientific">Heterodera trifolii</name>
    <dbReference type="NCBI Taxonomy" id="157864"/>
    <lineage>
        <taxon>Eukaryota</taxon>
        <taxon>Metazoa</taxon>
        <taxon>Ecdysozoa</taxon>
        <taxon>Nematoda</taxon>
        <taxon>Chromadorea</taxon>
        <taxon>Rhabditida</taxon>
        <taxon>Tylenchina</taxon>
        <taxon>Tylenchomorpha</taxon>
        <taxon>Tylenchoidea</taxon>
        <taxon>Heteroderidae</taxon>
        <taxon>Heteroderinae</taxon>
        <taxon>Heterodera</taxon>
    </lineage>
</organism>
<keyword evidence="5 10" id="KW-0853">WD repeat</keyword>
<dbReference type="SUPFAM" id="SSF50978">
    <property type="entry name" value="WD40 repeat-like"/>
    <property type="match status" value="1"/>
</dbReference>
<evidence type="ECO:0000256" key="2">
    <source>
        <dbReference type="ARBA" id="ARBA00004371"/>
    </source>
</evidence>
<evidence type="ECO:0000313" key="12">
    <source>
        <dbReference type="Proteomes" id="UP001620626"/>
    </source>
</evidence>
<keyword evidence="12" id="KW-1185">Reference proteome</keyword>
<dbReference type="EMBL" id="JBICBT010000044">
    <property type="protein sequence ID" value="KAL3125204.1"/>
    <property type="molecule type" value="Genomic_DNA"/>
</dbReference>
<dbReference type="InterPro" id="IPR037363">
    <property type="entry name" value="Sec13/Seh1_fam"/>
</dbReference>
<dbReference type="InterPro" id="IPR036322">
    <property type="entry name" value="WD40_repeat_dom_sf"/>
</dbReference>
<sequence>MLPFEVQHFSTGTADTAPSFHADTVHHVEFDFYGQRVATVSSDKTVCIWDKDTQNGAWRKSASWKKHGGAVWKVRFAHPEYGQVLATCSFDNTIQIFDKDAADLSEIRPITGADSSNGWACRTVLRQSNASASITDIQFAPHYLGLQLAACTSSGRLIIYEAEDIMALDNWNVLHDYEVTKNRLSSLSWSTNRFDPPHIVVSSDDVDAAPSEKVFLFRVNSSCGLVRLNPTAGGGGDGKQFNFADQVSAVCFGPSCGLAQHKLAVAVGAKVAVFQLVSGPNAAALFADDSNGDESVAPIMPMLTMEDGRAQTGDETSSAAAAAAELTINGCEVLEEGNAAQVVRLSWNVIGDVISAVYSDGIIRVWRYIFSNRWILATTITPPAEQNRSAKDDVYY</sequence>
<keyword evidence="6" id="KW-0677">Repeat</keyword>
<protein>
    <recommendedName>
        <fullName evidence="13">Nucleoporin SEH1</fullName>
    </recommendedName>
</protein>
<evidence type="ECO:0000256" key="6">
    <source>
        <dbReference type="ARBA" id="ARBA00022737"/>
    </source>
</evidence>
<dbReference type="Gene3D" id="2.130.10.10">
    <property type="entry name" value="YVTN repeat-like/Quinoprotein amine dehydrogenase"/>
    <property type="match status" value="1"/>
</dbReference>
<gene>
    <name evidence="11" type="ORF">niasHT_004236</name>
</gene>
<keyword evidence="9" id="KW-0539">Nucleus</keyword>
<evidence type="ECO:0000313" key="11">
    <source>
        <dbReference type="EMBL" id="KAL3125204.1"/>
    </source>
</evidence>
<accession>A0ABD2MCE3</accession>
<comment type="similarity">
    <text evidence="3">Belongs to the WD repeat SEC13 family.</text>
</comment>
<dbReference type="Proteomes" id="UP001620626">
    <property type="component" value="Unassembled WGS sequence"/>
</dbReference>
<evidence type="ECO:0000256" key="1">
    <source>
        <dbReference type="ARBA" id="ARBA00004259"/>
    </source>
</evidence>
<dbReference type="SMART" id="SM00320">
    <property type="entry name" value="WD40"/>
    <property type="match status" value="4"/>
</dbReference>
<keyword evidence="8" id="KW-0458">Lysosome</keyword>
<evidence type="ECO:0000256" key="8">
    <source>
        <dbReference type="ARBA" id="ARBA00023228"/>
    </source>
</evidence>
<dbReference type="PANTHER" id="PTHR11024:SF3">
    <property type="entry name" value="NUCLEOPORIN SEH1"/>
    <property type="match status" value="1"/>
</dbReference>
<evidence type="ECO:0000256" key="3">
    <source>
        <dbReference type="ARBA" id="ARBA00010102"/>
    </source>
</evidence>
<evidence type="ECO:0000256" key="4">
    <source>
        <dbReference type="ARBA" id="ARBA00022448"/>
    </source>
</evidence>
<evidence type="ECO:0000256" key="9">
    <source>
        <dbReference type="ARBA" id="ARBA00023242"/>
    </source>
</evidence>
<reference evidence="11 12" key="1">
    <citation type="submission" date="2024-10" db="EMBL/GenBank/DDBJ databases">
        <authorList>
            <person name="Kim D."/>
        </authorList>
    </citation>
    <scope>NUCLEOTIDE SEQUENCE [LARGE SCALE GENOMIC DNA]</scope>
    <source>
        <strain evidence="11">BH-2024</strain>
    </source>
</reference>
<dbReference type="Pfam" id="PF00400">
    <property type="entry name" value="WD40"/>
    <property type="match status" value="2"/>
</dbReference>
<evidence type="ECO:0000256" key="7">
    <source>
        <dbReference type="ARBA" id="ARBA00022927"/>
    </source>
</evidence>
<evidence type="ECO:0000256" key="10">
    <source>
        <dbReference type="PROSITE-ProRule" id="PRU00221"/>
    </source>
</evidence>
<dbReference type="InterPro" id="IPR015943">
    <property type="entry name" value="WD40/YVTN_repeat-like_dom_sf"/>
</dbReference>
<comment type="caution">
    <text evidence="11">The sequence shown here is derived from an EMBL/GenBank/DDBJ whole genome shotgun (WGS) entry which is preliminary data.</text>
</comment>
<dbReference type="GO" id="GO:0015031">
    <property type="term" value="P:protein transport"/>
    <property type="evidence" value="ECO:0007669"/>
    <property type="project" value="UniProtKB-KW"/>
</dbReference>
<feature type="repeat" description="WD" evidence="10">
    <location>
        <begin position="18"/>
        <end position="50"/>
    </location>
</feature>
<evidence type="ECO:0000256" key="5">
    <source>
        <dbReference type="ARBA" id="ARBA00022574"/>
    </source>
</evidence>
<dbReference type="InterPro" id="IPR001680">
    <property type="entry name" value="WD40_rpt"/>
</dbReference>
<comment type="subcellular location">
    <subcellularLocation>
        <location evidence="2">Lysosome</location>
    </subcellularLocation>
    <subcellularLocation>
        <location evidence="1">Nucleus envelope</location>
    </subcellularLocation>
</comment>